<dbReference type="Proteomes" id="UP000595426">
    <property type="component" value="Chromosome"/>
</dbReference>
<dbReference type="AlphaFoldDB" id="A0A7T7UWM7"/>
<dbReference type="GeneID" id="93131841"/>
<dbReference type="KEGG" id="egm:AYC65_02950"/>
<proteinExistence type="predicted"/>
<organism evidence="1 2">
    <name type="scientific">Elizabethkingia bruuniana</name>
    <dbReference type="NCBI Taxonomy" id="1756149"/>
    <lineage>
        <taxon>Bacteria</taxon>
        <taxon>Pseudomonadati</taxon>
        <taxon>Bacteroidota</taxon>
        <taxon>Flavobacteriia</taxon>
        <taxon>Flavobacteriales</taxon>
        <taxon>Weeksellaceae</taxon>
        <taxon>Elizabethkingia</taxon>
    </lineage>
</organism>
<gene>
    <name evidence="1" type="ORF">I6H88_13875</name>
</gene>
<evidence type="ECO:0000313" key="1">
    <source>
        <dbReference type="EMBL" id="QQN57532.1"/>
    </source>
</evidence>
<accession>A0A7T7UWM7</accession>
<dbReference type="RefSeq" id="WP_034871257.1">
    <property type="nucleotide sequence ID" value="NZ_CBCSDR010000005.1"/>
</dbReference>
<reference evidence="1 2" key="1">
    <citation type="submission" date="2020-12" db="EMBL/GenBank/DDBJ databases">
        <title>FDA dAtabase for Regulatory Grade micrObial Sequences (FDA-ARGOS): Supporting development and validation of Infectious Disease Dx tests.</title>
        <authorList>
            <person name="Kerrigan L."/>
            <person name="Long C."/>
            <person name="Tallon L."/>
            <person name="Sadzewicz L."/>
            <person name="Zhao X."/>
            <person name="Boylan J."/>
            <person name="Ott S."/>
            <person name="Bowen H."/>
            <person name="Vavikolanu K."/>
            <person name="Mehta A."/>
            <person name="Aluvathingal J."/>
            <person name="Nadendla S."/>
            <person name="Yan Y."/>
            <person name="Sichtig H."/>
        </authorList>
    </citation>
    <scope>NUCLEOTIDE SEQUENCE [LARGE SCALE GENOMIC DNA]</scope>
    <source>
        <strain evidence="1 2">FDAARGOS_1031</strain>
    </source>
</reference>
<evidence type="ECO:0008006" key="3">
    <source>
        <dbReference type="Google" id="ProtNLM"/>
    </source>
</evidence>
<name>A0A7T7UWM7_9FLAO</name>
<sequence>MSDKNLQELRKKRIADMTLEELEIAILRLHNGMRVTMDLKEFCETLNRSETTVRNHLRCRHYPESLLVGGYSRNRGDNYRFLREEVLQWIKNKEKKIT</sequence>
<protein>
    <recommendedName>
        <fullName evidence="3">DNA-binding protein</fullName>
    </recommendedName>
</protein>
<evidence type="ECO:0000313" key="2">
    <source>
        <dbReference type="Proteomes" id="UP000595426"/>
    </source>
</evidence>
<keyword evidence="2" id="KW-1185">Reference proteome</keyword>
<dbReference type="EMBL" id="CP067018">
    <property type="protein sequence ID" value="QQN57532.1"/>
    <property type="molecule type" value="Genomic_DNA"/>
</dbReference>